<dbReference type="GO" id="GO:0006779">
    <property type="term" value="P:porphyrin-containing compound biosynthetic process"/>
    <property type="evidence" value="ECO:0007669"/>
    <property type="project" value="InterPro"/>
</dbReference>
<keyword evidence="3" id="KW-1185">Reference proteome</keyword>
<dbReference type="OrthoDB" id="2135496at2"/>
<proteinExistence type="predicted"/>
<evidence type="ECO:0000313" key="3">
    <source>
        <dbReference type="Proteomes" id="UP000186112"/>
    </source>
</evidence>
<dbReference type="Gene3D" id="3.20.20.210">
    <property type="match status" value="1"/>
</dbReference>
<dbReference type="GO" id="GO:0032259">
    <property type="term" value="P:methylation"/>
    <property type="evidence" value="ECO:0007669"/>
    <property type="project" value="UniProtKB-KW"/>
</dbReference>
<organism evidence="2 3">
    <name type="scientific">Tissierella creatinophila DSM 6911</name>
    <dbReference type="NCBI Taxonomy" id="1123403"/>
    <lineage>
        <taxon>Bacteria</taxon>
        <taxon>Bacillati</taxon>
        <taxon>Bacillota</taxon>
        <taxon>Tissierellia</taxon>
        <taxon>Tissierellales</taxon>
        <taxon>Tissierellaceae</taxon>
        <taxon>Tissierella</taxon>
    </lineage>
</organism>
<reference evidence="2 3" key="1">
    <citation type="submission" date="2016-02" db="EMBL/GenBank/DDBJ databases">
        <title>Genome sequence of Tissierella creatinophila DSM 6911.</title>
        <authorList>
            <person name="Poehlein A."/>
            <person name="Daniel R."/>
        </authorList>
    </citation>
    <scope>NUCLEOTIDE SEQUENCE [LARGE SCALE GENOMIC DNA]</scope>
    <source>
        <strain evidence="2 3">DSM 6911</strain>
    </source>
</reference>
<dbReference type="PANTHER" id="PTHR47099">
    <property type="entry name" value="METHYLCOBAMIDE:COM METHYLTRANSFERASE MTBA"/>
    <property type="match status" value="1"/>
</dbReference>
<dbReference type="Proteomes" id="UP000186112">
    <property type="component" value="Unassembled WGS sequence"/>
</dbReference>
<dbReference type="InterPro" id="IPR052024">
    <property type="entry name" value="Methanogen_methyltrans"/>
</dbReference>
<dbReference type="SUPFAM" id="SSF51726">
    <property type="entry name" value="UROD/MetE-like"/>
    <property type="match status" value="1"/>
</dbReference>
<keyword evidence="2" id="KW-0489">Methyltransferase</keyword>
<dbReference type="InterPro" id="IPR038071">
    <property type="entry name" value="UROD/MetE-like_sf"/>
</dbReference>
<gene>
    <name evidence="2" type="ORF">TICRE_14750</name>
</gene>
<keyword evidence="2" id="KW-0808">Transferase</keyword>
<evidence type="ECO:0000313" key="2">
    <source>
        <dbReference type="EMBL" id="OLS02674.1"/>
    </source>
</evidence>
<dbReference type="InterPro" id="IPR000257">
    <property type="entry name" value="Uroporphyrinogen_deCOase"/>
</dbReference>
<dbReference type="PANTHER" id="PTHR47099:SF1">
    <property type="entry name" value="METHYLCOBAMIDE:COM METHYLTRANSFERASE MTBA"/>
    <property type="match status" value="1"/>
</dbReference>
<dbReference type="AlphaFoldDB" id="A0A1U7M5S1"/>
<dbReference type="EMBL" id="LTDM01000022">
    <property type="protein sequence ID" value="OLS02674.1"/>
    <property type="molecule type" value="Genomic_DNA"/>
</dbReference>
<dbReference type="GO" id="GO:0008168">
    <property type="term" value="F:methyltransferase activity"/>
    <property type="evidence" value="ECO:0007669"/>
    <property type="project" value="UniProtKB-KW"/>
</dbReference>
<accession>A0A1U7M5S1</accession>
<dbReference type="RefSeq" id="WP_075726633.1">
    <property type="nucleotide sequence ID" value="NZ_LTDM01000022.1"/>
</dbReference>
<feature type="domain" description="Uroporphyrinogen decarboxylase (URO-D)" evidence="1">
    <location>
        <begin position="27"/>
        <end position="270"/>
    </location>
</feature>
<name>A0A1U7M5S1_TISCR</name>
<comment type="caution">
    <text evidence="2">The sequence shown here is derived from an EMBL/GenBank/DDBJ whole genome shotgun (WGS) entry which is preliminary data.</text>
</comment>
<dbReference type="Pfam" id="PF01208">
    <property type="entry name" value="URO-D"/>
    <property type="match status" value="1"/>
</dbReference>
<evidence type="ECO:0000259" key="1">
    <source>
        <dbReference type="Pfam" id="PF01208"/>
    </source>
</evidence>
<protein>
    <submittedName>
        <fullName evidence="2">Methylcobalamin:coenzyme M methyltransferase</fullName>
    </submittedName>
</protein>
<dbReference type="GO" id="GO:0004853">
    <property type="term" value="F:uroporphyrinogen decarboxylase activity"/>
    <property type="evidence" value="ECO:0007669"/>
    <property type="project" value="InterPro"/>
</dbReference>
<sequence>MYQFVDYKCKPGSDTAGLEDEVVKIVNLDFPEGYTMANGLVKIAKVNKEYKKMTMCLLPFCHTVEAENYGGDINLGTAKIGPRCKGYAYENIQDLLSLPDLDFNKGRLKEVIKAIKDLKLTGENIVVNITGPITILNNLIDPSKIFKTWRKDPDVITTVIEKLKVQILLYMEKTIEAGADVLAFEDPVGALNILGPKYFGMQGKNFSYPFVMDAIKMIDNKAVLHLCPKTTLQLISLEFAHWEEIELDEVMTYEEAYMKLKDKVSATGNICIHNRDISLKNKKLKILKLN</sequence>